<dbReference type="GO" id="GO:0005737">
    <property type="term" value="C:cytoplasm"/>
    <property type="evidence" value="ECO:0007669"/>
    <property type="project" value="TreeGrafter"/>
</dbReference>
<dbReference type="GO" id="GO:0042811">
    <property type="term" value="P:pheromone biosynthetic process"/>
    <property type="evidence" value="ECO:0007669"/>
    <property type="project" value="UniProtKB-ARBA"/>
</dbReference>
<dbReference type="Proteomes" id="UP000092461">
    <property type="component" value="Unassembled WGS sequence"/>
</dbReference>
<dbReference type="AlphaFoldDB" id="A0A1B0CVV3"/>
<dbReference type="PANTHER" id="PTHR11525:SF0">
    <property type="entry name" value="FARNESYL PYROPHOSPHATE SYNTHASE"/>
    <property type="match status" value="1"/>
</dbReference>
<proteinExistence type="inferred from homology"/>
<evidence type="ECO:0000256" key="4">
    <source>
        <dbReference type="ARBA" id="ARBA00022842"/>
    </source>
</evidence>
<dbReference type="EMBL" id="GITU01006826">
    <property type="protein sequence ID" value="MBC1175529.1"/>
    <property type="molecule type" value="Transcribed_RNA"/>
</dbReference>
<reference evidence="7" key="2">
    <citation type="journal article" date="2020" name="BMC">
        <title>Leishmania infection induces a limited differential gene expression in the sand fly midgut.</title>
        <authorList>
            <person name="Coutinho-Abreu I.V."/>
            <person name="Serafim T.D."/>
            <person name="Meneses C."/>
            <person name="Kamhawi S."/>
            <person name="Oliveira F."/>
            <person name="Valenzuela J.G."/>
        </authorList>
    </citation>
    <scope>NUCLEOTIDE SEQUENCE</scope>
    <source>
        <strain evidence="7">Jacobina</strain>
        <tissue evidence="7">Midgut</tissue>
    </source>
</reference>
<keyword evidence="3" id="KW-0479">Metal-binding</keyword>
<evidence type="ECO:0000256" key="6">
    <source>
        <dbReference type="RuleBase" id="RU004466"/>
    </source>
</evidence>
<dbReference type="CDD" id="cd00685">
    <property type="entry name" value="Trans_IPPS_HT"/>
    <property type="match status" value="1"/>
</dbReference>
<keyword evidence="2 6" id="KW-0808">Transferase</keyword>
<name>A0A1B0CVV3_LUTLO</name>
<dbReference type="EnsemblMetazoa" id="LLOJ009138-RA">
    <property type="protein sequence ID" value="LLOJ009138-PA"/>
    <property type="gene ID" value="LLOJ009138"/>
</dbReference>
<dbReference type="InterPro" id="IPR008949">
    <property type="entry name" value="Isoprenoid_synthase_dom_sf"/>
</dbReference>
<dbReference type="SFLD" id="SFLDG01017">
    <property type="entry name" value="Polyprenyl_Transferase_Like"/>
    <property type="match status" value="1"/>
</dbReference>
<dbReference type="Pfam" id="PF00348">
    <property type="entry name" value="polyprenyl_synt"/>
    <property type="match status" value="1"/>
</dbReference>
<evidence type="ECO:0000256" key="5">
    <source>
        <dbReference type="ARBA" id="ARBA00033740"/>
    </source>
</evidence>
<comment type="similarity">
    <text evidence="6">Belongs to the FPP/GGPP synthase family.</text>
</comment>
<dbReference type="PANTHER" id="PTHR11525">
    <property type="entry name" value="FARNESYL-PYROPHOSPHATE SYNTHETASE"/>
    <property type="match status" value="1"/>
</dbReference>
<comment type="pathway">
    <text evidence="5">Pheromone biosynthesis.</text>
</comment>
<dbReference type="SUPFAM" id="SSF48576">
    <property type="entry name" value="Terpenoid synthases"/>
    <property type="match status" value="1"/>
</dbReference>
<dbReference type="VEuPathDB" id="VectorBase:LLONM1_005152"/>
<keyword evidence="9" id="KW-1185">Reference proteome</keyword>
<dbReference type="InterPro" id="IPR000092">
    <property type="entry name" value="Polyprenyl_synt"/>
</dbReference>
<dbReference type="GO" id="GO:0004161">
    <property type="term" value="F:dimethylallyltranstransferase activity"/>
    <property type="evidence" value="ECO:0007669"/>
    <property type="project" value="TreeGrafter"/>
</dbReference>
<reference evidence="8" key="3">
    <citation type="submission" date="2020-05" db="UniProtKB">
        <authorList>
            <consortium name="EnsemblMetazoa"/>
        </authorList>
    </citation>
    <scope>IDENTIFICATION</scope>
    <source>
        <strain evidence="8">Jacobina</strain>
    </source>
</reference>
<dbReference type="GO" id="GO:0046872">
    <property type="term" value="F:metal ion binding"/>
    <property type="evidence" value="ECO:0007669"/>
    <property type="project" value="UniProtKB-KW"/>
</dbReference>
<dbReference type="InterPro" id="IPR039702">
    <property type="entry name" value="FPS1-like"/>
</dbReference>
<evidence type="ECO:0000256" key="1">
    <source>
        <dbReference type="ARBA" id="ARBA00001946"/>
    </source>
</evidence>
<organism evidence="8 9">
    <name type="scientific">Lutzomyia longipalpis</name>
    <name type="common">Sand fly</name>
    <dbReference type="NCBI Taxonomy" id="7200"/>
    <lineage>
        <taxon>Eukaryota</taxon>
        <taxon>Metazoa</taxon>
        <taxon>Ecdysozoa</taxon>
        <taxon>Arthropoda</taxon>
        <taxon>Hexapoda</taxon>
        <taxon>Insecta</taxon>
        <taxon>Pterygota</taxon>
        <taxon>Neoptera</taxon>
        <taxon>Endopterygota</taxon>
        <taxon>Diptera</taxon>
        <taxon>Nematocera</taxon>
        <taxon>Psychodoidea</taxon>
        <taxon>Psychodidae</taxon>
        <taxon>Lutzomyia</taxon>
        <taxon>Lutzomyia</taxon>
    </lineage>
</organism>
<sequence length="333" mass="38697">MDFLAFFPEIVKELKDKAKQYDSLGQGERIEQALLYNVPGGKHFRGLNVIKTFEEIAPKEYLTETNRKLTICLGWCIELLQSILLIVDDVLDGGTVRRNKPCWYKKDEIRMEAINDGIMIYAGIFQILKNHFSHLDCYVKLIQLFHDNTFIVAVGEHMDTRAGCEDVLNFTMEQYINTAINKTSYYTIHMPVAAAMYLAGYPDEEFANAKEILLDIGNFFQAQDDFLDCYGDPKIMGKVGTDIQDGKCTWLSATFIQLANDAQKTTMRENFGKKEEVCIERVKQLYDEVSLREVYLKYEEETYKNLRERIQQSKGIPIKLCLDMMDKFYNRRF</sequence>
<dbReference type="GO" id="GO:0045337">
    <property type="term" value="P:farnesyl diphosphate biosynthetic process"/>
    <property type="evidence" value="ECO:0007669"/>
    <property type="project" value="TreeGrafter"/>
</dbReference>
<dbReference type="SMR" id="A0A1B0CVV3"/>
<accession>A0A1B0CVV3</accession>
<dbReference type="GO" id="GO:0004337">
    <property type="term" value="F:(2E,6E)-farnesyl diphosphate synthase activity"/>
    <property type="evidence" value="ECO:0007669"/>
    <property type="project" value="TreeGrafter"/>
</dbReference>
<dbReference type="Gene3D" id="1.10.600.10">
    <property type="entry name" value="Farnesyl Diphosphate Synthase"/>
    <property type="match status" value="1"/>
</dbReference>
<evidence type="ECO:0000313" key="8">
    <source>
        <dbReference type="EnsemblMetazoa" id="LLOJ009138-PA"/>
    </source>
</evidence>
<evidence type="ECO:0000313" key="7">
    <source>
        <dbReference type="EMBL" id="MBC1175529.1"/>
    </source>
</evidence>
<evidence type="ECO:0000256" key="2">
    <source>
        <dbReference type="ARBA" id="ARBA00022679"/>
    </source>
</evidence>
<dbReference type="SFLD" id="SFLDS00005">
    <property type="entry name" value="Isoprenoid_Synthase_Type_I"/>
    <property type="match status" value="1"/>
</dbReference>
<evidence type="ECO:0000256" key="3">
    <source>
        <dbReference type="ARBA" id="ARBA00022723"/>
    </source>
</evidence>
<dbReference type="EMBL" id="AJWK01031292">
    <property type="status" value="NOT_ANNOTATED_CDS"/>
    <property type="molecule type" value="Genomic_DNA"/>
</dbReference>
<reference evidence="9" key="1">
    <citation type="submission" date="2012-05" db="EMBL/GenBank/DDBJ databases">
        <title>Whole Genome Assembly of Lutzomyia longipalpis.</title>
        <authorList>
            <person name="Richards S."/>
            <person name="Qu C."/>
            <person name="Dillon R."/>
            <person name="Worley K."/>
            <person name="Scherer S."/>
            <person name="Batterton M."/>
            <person name="Taylor A."/>
            <person name="Hawes A."/>
            <person name="Hernandez B."/>
            <person name="Kovar C."/>
            <person name="Mandapat C."/>
            <person name="Pham C."/>
            <person name="Qu C."/>
            <person name="Jing C."/>
            <person name="Bess C."/>
            <person name="Bandaranaike D."/>
            <person name="Ngo D."/>
            <person name="Ongeri F."/>
            <person name="Arias F."/>
            <person name="Lara F."/>
            <person name="Weissenberger G."/>
            <person name="Kamau G."/>
            <person name="Han H."/>
            <person name="Shen H."/>
            <person name="Dinh H."/>
            <person name="Khalil I."/>
            <person name="Jones J."/>
            <person name="Shafer J."/>
            <person name="Jayaseelan J."/>
            <person name="Quiroz J."/>
            <person name="Blankenburg K."/>
            <person name="Nguyen L."/>
            <person name="Jackson L."/>
            <person name="Francisco L."/>
            <person name="Tang L.-Y."/>
            <person name="Pu L.-L."/>
            <person name="Perales L."/>
            <person name="Lorensuhewa L."/>
            <person name="Munidasa M."/>
            <person name="Coyle M."/>
            <person name="Taylor M."/>
            <person name="Puazo M."/>
            <person name="Firestine M."/>
            <person name="Scheel M."/>
            <person name="Javaid M."/>
            <person name="Wang M."/>
            <person name="Li M."/>
            <person name="Tabassum N."/>
            <person name="Saada N."/>
            <person name="Osuji N."/>
            <person name="Aqrawi P."/>
            <person name="Fu Q."/>
            <person name="Thornton R."/>
            <person name="Raj R."/>
            <person name="Goodspeed R."/>
            <person name="Mata R."/>
            <person name="Najjar R."/>
            <person name="Gubbala S."/>
            <person name="Lee S."/>
            <person name="Denson S."/>
            <person name="Patil S."/>
            <person name="Macmil S."/>
            <person name="Qi S."/>
            <person name="Matskevitch T."/>
            <person name="Palculict T."/>
            <person name="Mathew T."/>
            <person name="Vee V."/>
            <person name="Velamala V."/>
            <person name="Korchina V."/>
            <person name="Cai W."/>
            <person name="Liu W."/>
            <person name="Dai W."/>
            <person name="Zou X."/>
            <person name="Zhu Y."/>
            <person name="Zhang Y."/>
            <person name="Wu Y.-Q."/>
            <person name="Xin Y."/>
            <person name="Nazarath L."/>
            <person name="Kovar C."/>
            <person name="Han Y."/>
            <person name="Muzny D."/>
            <person name="Gibbs R."/>
        </authorList>
    </citation>
    <scope>NUCLEOTIDE SEQUENCE [LARGE SCALE GENOMIC DNA]</scope>
    <source>
        <strain evidence="9">Jacobina</strain>
    </source>
</reference>
<comment type="cofactor">
    <cofactor evidence="1">
        <name>Mg(2+)</name>
        <dbReference type="ChEBI" id="CHEBI:18420"/>
    </cofactor>
</comment>
<evidence type="ECO:0000313" key="9">
    <source>
        <dbReference type="Proteomes" id="UP000092461"/>
    </source>
</evidence>
<keyword evidence="4" id="KW-0460">Magnesium</keyword>
<dbReference type="VEuPathDB" id="VectorBase:LLOJ009138"/>
<protein>
    <submittedName>
        <fullName evidence="7">Putative polyprenyl synthetase</fullName>
    </submittedName>
</protein>